<sequence length="445" mass="48207">MPTWILEERGAQGYSWESSSLRSCFDLRFGASVLLYTLTLASATRYAIELEAGYNITVESSLPGNASCPFSSPSAIPFRRAYASILATTCCIRTALNSSYDLDLVHPHKYDFAARYARCDVGLPQQSMQATSSIGLPQQRSSGATRINTARRLRSAAHERVGSTRAFLVRGWGWGHTGSERKGRRENWSAGTSAAAAQHLSKSAAAAVQHERVVCEAPEAPPPRPPPRSPQQRGKGSFGSAVLRGVRQRTTQARTGWEREECASPQTPRTSNGWSAPPRPDSPSGVRRPPLFSLHDDDACCAVDCDCHIAARVVVGSWYLPRRAPRSHAPFRAAVGDSDAELDLARPPGPMWVSVSASGLPSWPRCSPSRPECGVLPARGFPSRDLHCVDASGYTLDPRPPARLLKTRLLRFLPRSSLPAAASRLGLVLAETTAPPRHPTSALDD</sequence>
<gene>
    <name evidence="2" type="ORF">DFH08DRAFT_974364</name>
</gene>
<dbReference type="EMBL" id="JARIHO010000078">
    <property type="protein sequence ID" value="KAJ7310685.1"/>
    <property type="molecule type" value="Genomic_DNA"/>
</dbReference>
<accession>A0AAD7EBR7</accession>
<dbReference type="Proteomes" id="UP001218218">
    <property type="component" value="Unassembled WGS sequence"/>
</dbReference>
<evidence type="ECO:0000313" key="3">
    <source>
        <dbReference type="Proteomes" id="UP001218218"/>
    </source>
</evidence>
<keyword evidence="3" id="KW-1185">Reference proteome</keyword>
<organism evidence="2 3">
    <name type="scientific">Mycena albidolilacea</name>
    <dbReference type="NCBI Taxonomy" id="1033008"/>
    <lineage>
        <taxon>Eukaryota</taxon>
        <taxon>Fungi</taxon>
        <taxon>Dikarya</taxon>
        <taxon>Basidiomycota</taxon>
        <taxon>Agaricomycotina</taxon>
        <taxon>Agaricomycetes</taxon>
        <taxon>Agaricomycetidae</taxon>
        <taxon>Agaricales</taxon>
        <taxon>Marasmiineae</taxon>
        <taxon>Mycenaceae</taxon>
        <taxon>Mycena</taxon>
    </lineage>
</organism>
<evidence type="ECO:0000313" key="2">
    <source>
        <dbReference type="EMBL" id="KAJ7310685.1"/>
    </source>
</evidence>
<reference evidence="2" key="1">
    <citation type="submission" date="2023-03" db="EMBL/GenBank/DDBJ databases">
        <title>Massive genome expansion in bonnet fungi (Mycena s.s.) driven by repeated elements and novel gene families across ecological guilds.</title>
        <authorList>
            <consortium name="Lawrence Berkeley National Laboratory"/>
            <person name="Harder C.B."/>
            <person name="Miyauchi S."/>
            <person name="Viragh M."/>
            <person name="Kuo A."/>
            <person name="Thoen E."/>
            <person name="Andreopoulos B."/>
            <person name="Lu D."/>
            <person name="Skrede I."/>
            <person name="Drula E."/>
            <person name="Henrissat B."/>
            <person name="Morin E."/>
            <person name="Kohler A."/>
            <person name="Barry K."/>
            <person name="LaButti K."/>
            <person name="Morin E."/>
            <person name="Salamov A."/>
            <person name="Lipzen A."/>
            <person name="Mereny Z."/>
            <person name="Hegedus B."/>
            <person name="Baldrian P."/>
            <person name="Stursova M."/>
            <person name="Weitz H."/>
            <person name="Taylor A."/>
            <person name="Grigoriev I.V."/>
            <person name="Nagy L.G."/>
            <person name="Martin F."/>
            <person name="Kauserud H."/>
        </authorList>
    </citation>
    <scope>NUCLEOTIDE SEQUENCE</scope>
    <source>
        <strain evidence="2">CBHHK002</strain>
    </source>
</reference>
<feature type="compositionally biased region" description="Pro residues" evidence="1">
    <location>
        <begin position="219"/>
        <end position="229"/>
    </location>
</feature>
<feature type="compositionally biased region" description="Polar residues" evidence="1">
    <location>
        <begin position="264"/>
        <end position="274"/>
    </location>
</feature>
<feature type="compositionally biased region" description="Basic and acidic residues" evidence="1">
    <location>
        <begin position="178"/>
        <end position="187"/>
    </location>
</feature>
<dbReference type="AlphaFoldDB" id="A0AAD7EBR7"/>
<feature type="region of interest" description="Disordered" evidence="1">
    <location>
        <begin position="177"/>
        <end position="289"/>
    </location>
</feature>
<name>A0AAD7EBR7_9AGAR</name>
<comment type="caution">
    <text evidence="2">The sequence shown here is derived from an EMBL/GenBank/DDBJ whole genome shotgun (WGS) entry which is preliminary data.</text>
</comment>
<proteinExistence type="predicted"/>
<evidence type="ECO:0000256" key="1">
    <source>
        <dbReference type="SAM" id="MobiDB-lite"/>
    </source>
</evidence>
<protein>
    <submittedName>
        <fullName evidence="2">Uncharacterized protein</fullName>
    </submittedName>
</protein>
<feature type="compositionally biased region" description="Low complexity" evidence="1">
    <location>
        <begin position="193"/>
        <end position="207"/>
    </location>
</feature>